<protein>
    <recommendedName>
        <fullName evidence="2">Phosphatidic acid phosphatase type 2/haloperoxidase domain-containing protein</fullName>
    </recommendedName>
</protein>
<feature type="transmembrane region" description="Helical" evidence="1">
    <location>
        <begin position="83"/>
        <end position="104"/>
    </location>
</feature>
<evidence type="ECO:0000313" key="3">
    <source>
        <dbReference type="EMBL" id="AHE55740.1"/>
    </source>
</evidence>
<reference evidence="3 4" key="1">
    <citation type="submission" date="2013-07" db="EMBL/GenBank/DDBJ databases">
        <title>Completed genome of Sphingomonas sanxanigenens NX02.</title>
        <authorList>
            <person name="Ma T."/>
            <person name="Huang H."/>
            <person name="Wu M."/>
            <person name="Li X."/>
            <person name="Li G."/>
        </authorList>
    </citation>
    <scope>NUCLEOTIDE SEQUENCE [LARGE SCALE GENOMIC DNA]</scope>
    <source>
        <strain evidence="3 4">NX02</strain>
    </source>
</reference>
<dbReference type="PANTHER" id="PTHR14969:SF13">
    <property type="entry name" value="AT30094P"/>
    <property type="match status" value="1"/>
</dbReference>
<keyword evidence="1" id="KW-1133">Transmembrane helix</keyword>
<accession>W0AJA0</accession>
<keyword evidence="1" id="KW-0472">Membrane</keyword>
<gene>
    <name evidence="3" type="ORF">NX02_20495</name>
</gene>
<dbReference type="KEGG" id="ssan:NX02_20495"/>
<dbReference type="SMART" id="SM00014">
    <property type="entry name" value="acidPPc"/>
    <property type="match status" value="1"/>
</dbReference>
<dbReference type="AlphaFoldDB" id="W0AJA0"/>
<dbReference type="STRING" id="1123269.NX02_20495"/>
<dbReference type="Proteomes" id="UP000018851">
    <property type="component" value="Chromosome"/>
</dbReference>
<dbReference type="SUPFAM" id="SSF48317">
    <property type="entry name" value="Acid phosphatase/Vanadium-dependent haloperoxidase"/>
    <property type="match status" value="1"/>
</dbReference>
<dbReference type="eggNOG" id="COG0671">
    <property type="taxonomic scope" value="Bacteria"/>
</dbReference>
<dbReference type="PANTHER" id="PTHR14969">
    <property type="entry name" value="SPHINGOSINE-1-PHOSPHATE PHOSPHOHYDROLASE"/>
    <property type="match status" value="1"/>
</dbReference>
<evidence type="ECO:0000313" key="4">
    <source>
        <dbReference type="Proteomes" id="UP000018851"/>
    </source>
</evidence>
<dbReference type="EMBL" id="CP006644">
    <property type="protein sequence ID" value="AHE55740.1"/>
    <property type="molecule type" value="Genomic_DNA"/>
</dbReference>
<sequence>MNPPLSSAVAGALCILLSLLIGFSLGATPIVLADLWLIEQAAALRADAGPWIAFTRIGDAPARIGFAAVAVVLLLVRRKAGAAALLPLATLIETVATSGLKLAFARPRPALLDHLDTVVTLSFPSGHAAHNMALWALAALLLLPRRGWAAAALVVPLLVGVSRVVLGVHWPSDVLAGWLFGGGMALIAVAVHDRLGTNPRATA</sequence>
<keyword evidence="4" id="KW-1185">Reference proteome</keyword>
<dbReference type="Pfam" id="PF01569">
    <property type="entry name" value="PAP2"/>
    <property type="match status" value="1"/>
</dbReference>
<name>W0AJA0_9SPHN</name>
<evidence type="ECO:0000259" key="2">
    <source>
        <dbReference type="SMART" id="SM00014"/>
    </source>
</evidence>
<dbReference type="PATRIC" id="fig|1123269.5.peg.4004"/>
<dbReference type="OrthoDB" id="9801622at2"/>
<keyword evidence="1" id="KW-0812">Transmembrane</keyword>
<dbReference type="InterPro" id="IPR036938">
    <property type="entry name" value="PAP2/HPO_sf"/>
</dbReference>
<feature type="domain" description="Phosphatidic acid phosphatase type 2/haloperoxidase" evidence="2">
    <location>
        <begin position="80"/>
        <end position="189"/>
    </location>
</feature>
<organism evidence="3 4">
    <name type="scientific">Sphingomonas sanxanigenens DSM 19645 = NX02</name>
    <dbReference type="NCBI Taxonomy" id="1123269"/>
    <lineage>
        <taxon>Bacteria</taxon>
        <taxon>Pseudomonadati</taxon>
        <taxon>Pseudomonadota</taxon>
        <taxon>Alphaproteobacteria</taxon>
        <taxon>Sphingomonadales</taxon>
        <taxon>Sphingomonadaceae</taxon>
        <taxon>Sphingomonas</taxon>
    </lineage>
</organism>
<dbReference type="InterPro" id="IPR000326">
    <property type="entry name" value="PAP2/HPO"/>
</dbReference>
<feature type="transmembrane region" description="Helical" evidence="1">
    <location>
        <begin position="174"/>
        <end position="191"/>
    </location>
</feature>
<dbReference type="RefSeq" id="WP_025293899.1">
    <property type="nucleotide sequence ID" value="NZ_CP006644.1"/>
</dbReference>
<evidence type="ECO:0000256" key="1">
    <source>
        <dbReference type="SAM" id="Phobius"/>
    </source>
</evidence>
<dbReference type="HOGENOM" id="CLU_072573_3_3_5"/>
<feature type="transmembrane region" description="Helical" evidence="1">
    <location>
        <begin position="60"/>
        <end position="76"/>
    </location>
</feature>
<feature type="transmembrane region" description="Helical" evidence="1">
    <location>
        <begin position="124"/>
        <end position="143"/>
    </location>
</feature>
<dbReference type="Gene3D" id="1.20.144.10">
    <property type="entry name" value="Phosphatidic acid phosphatase type 2/haloperoxidase"/>
    <property type="match status" value="2"/>
</dbReference>
<feature type="transmembrane region" description="Helical" evidence="1">
    <location>
        <begin position="150"/>
        <end position="168"/>
    </location>
</feature>
<proteinExistence type="predicted"/>